<dbReference type="InterPro" id="IPR052036">
    <property type="entry name" value="Hydrolase/PRTase-associated"/>
</dbReference>
<dbReference type="SUPFAM" id="SSF159501">
    <property type="entry name" value="EreA/ChaN-like"/>
    <property type="match status" value="1"/>
</dbReference>
<dbReference type="Pfam" id="PF05139">
    <property type="entry name" value="Erythro_esteras"/>
    <property type="match status" value="1"/>
</dbReference>
<dbReference type="Gene3D" id="3.40.1660.10">
    <property type="entry name" value="EreA-like (biosynthetic domain)"/>
    <property type="match status" value="1"/>
</dbReference>
<dbReference type="CDD" id="cd14728">
    <property type="entry name" value="Ere-like"/>
    <property type="match status" value="1"/>
</dbReference>
<dbReference type="InterPro" id="IPR007815">
    <property type="entry name" value="Emycin_Estase"/>
</dbReference>
<keyword evidence="1" id="KW-0378">Hydrolase</keyword>
<gene>
    <name evidence="1" type="ORF">ACFPEL_16150</name>
</gene>
<dbReference type="Gene3D" id="1.20.1440.30">
    <property type="entry name" value="Biosynthetic Protein domain"/>
    <property type="match status" value="1"/>
</dbReference>
<sequence length="399" mass="41502">MTDTEVTEWLAAHARPIAVPDDLEDGAAVEDGVAAWIDAAADARVLALGPAVVGTRELARLAHRLIEGLVRDAGVRTLALQASDAGTTVLDEHLREGTRSAGEALESLGSWSWNTREVLDLVRGLSGAHVRVVGVDPRRPATAVRVVGAYLRTVDPDLLATVADALADLALGHADDTARAAVDRVRARLDQDAPALVVATSPERHADAVRHAGFLARAAELAAAPAEGADAVAERLMAEGVLEALDAAGPDGRVVLWAQADHVVAREDPPSAGFHLRARLGDAYRPLVLSAGEGRTRALRRRLLGVSRTSKVQRLPAAPAGSLEAAVLAASPRDPVVDLRALDGAPPAVATWASEGVTRRSVGDEISSSSPAGAVVPCRPGTDLDGIAVVRTVHPAWAR</sequence>
<dbReference type="RefSeq" id="WP_274188056.1">
    <property type="nucleotide sequence ID" value="NZ_BAABHN010000036.1"/>
</dbReference>
<dbReference type="Gene3D" id="3.30.1870.10">
    <property type="entry name" value="EreA-like, domain 2"/>
    <property type="match status" value="1"/>
</dbReference>
<protein>
    <submittedName>
        <fullName evidence="1">Erythromycin esterase family protein</fullName>
        <ecNumber evidence="1">3.1.1.-</ecNumber>
    </submittedName>
</protein>
<dbReference type="PANTHER" id="PTHR31299">
    <property type="entry name" value="ESTERASE, PUTATIVE (AFU_ORTHOLOGUE AFUA_1G05850)-RELATED"/>
    <property type="match status" value="1"/>
</dbReference>
<dbReference type="EMBL" id="JBHSIM010000036">
    <property type="protein sequence ID" value="MFC4833947.1"/>
    <property type="molecule type" value="Genomic_DNA"/>
</dbReference>
<accession>A0ABV9RKR1</accession>
<evidence type="ECO:0000313" key="1">
    <source>
        <dbReference type="EMBL" id="MFC4833947.1"/>
    </source>
</evidence>
<organism evidence="1 2">
    <name type="scientific">Actinomycetospora chibensis</name>
    <dbReference type="NCBI Taxonomy" id="663606"/>
    <lineage>
        <taxon>Bacteria</taxon>
        <taxon>Bacillati</taxon>
        <taxon>Actinomycetota</taxon>
        <taxon>Actinomycetes</taxon>
        <taxon>Pseudonocardiales</taxon>
        <taxon>Pseudonocardiaceae</taxon>
        <taxon>Actinomycetospora</taxon>
    </lineage>
</organism>
<dbReference type="Proteomes" id="UP001595909">
    <property type="component" value="Unassembled WGS sequence"/>
</dbReference>
<comment type="caution">
    <text evidence="1">The sequence shown here is derived from an EMBL/GenBank/DDBJ whole genome shotgun (WGS) entry which is preliminary data.</text>
</comment>
<dbReference type="PANTHER" id="PTHR31299:SF0">
    <property type="entry name" value="ESTERASE, PUTATIVE (AFU_ORTHOLOGUE AFUA_1G05850)-RELATED"/>
    <property type="match status" value="1"/>
</dbReference>
<reference evidence="2" key="1">
    <citation type="journal article" date="2019" name="Int. J. Syst. Evol. Microbiol.">
        <title>The Global Catalogue of Microorganisms (GCM) 10K type strain sequencing project: providing services to taxonomists for standard genome sequencing and annotation.</title>
        <authorList>
            <consortium name="The Broad Institute Genomics Platform"/>
            <consortium name="The Broad Institute Genome Sequencing Center for Infectious Disease"/>
            <person name="Wu L."/>
            <person name="Ma J."/>
        </authorList>
    </citation>
    <scope>NUCLEOTIDE SEQUENCE [LARGE SCALE GENOMIC DNA]</scope>
    <source>
        <strain evidence="2">CCUG 50347</strain>
    </source>
</reference>
<proteinExistence type="predicted"/>
<dbReference type="EC" id="3.1.1.-" evidence="1"/>
<name>A0ABV9RKR1_9PSEU</name>
<keyword evidence="2" id="KW-1185">Reference proteome</keyword>
<evidence type="ECO:0000313" key="2">
    <source>
        <dbReference type="Proteomes" id="UP001595909"/>
    </source>
</evidence>
<dbReference type="GO" id="GO:0016787">
    <property type="term" value="F:hydrolase activity"/>
    <property type="evidence" value="ECO:0007669"/>
    <property type="project" value="UniProtKB-KW"/>
</dbReference>